<gene>
    <name evidence="8" type="ORF">HNQ80_004997</name>
</gene>
<evidence type="ECO:0000256" key="4">
    <source>
        <dbReference type="ARBA" id="ARBA00022989"/>
    </source>
</evidence>
<dbReference type="GO" id="GO:0005886">
    <property type="term" value="C:plasma membrane"/>
    <property type="evidence" value="ECO:0007669"/>
    <property type="project" value="UniProtKB-SubCell"/>
</dbReference>
<evidence type="ECO:0000256" key="3">
    <source>
        <dbReference type="ARBA" id="ARBA00022692"/>
    </source>
</evidence>
<keyword evidence="8" id="KW-0808">Transferase</keyword>
<evidence type="ECO:0000256" key="1">
    <source>
        <dbReference type="ARBA" id="ARBA00004651"/>
    </source>
</evidence>
<dbReference type="RefSeq" id="WP_184313644.1">
    <property type="nucleotide sequence ID" value="NZ_JACHEN010000050.1"/>
</dbReference>
<feature type="transmembrane region" description="Helical" evidence="6">
    <location>
        <begin position="134"/>
        <end position="152"/>
    </location>
</feature>
<feature type="transmembrane region" description="Helical" evidence="6">
    <location>
        <begin position="105"/>
        <end position="122"/>
    </location>
</feature>
<dbReference type="EMBL" id="JACHEN010000050">
    <property type="protein sequence ID" value="MBB6218822.1"/>
    <property type="molecule type" value="Genomic_DNA"/>
</dbReference>
<feature type="domain" description="GGDEF" evidence="7">
    <location>
        <begin position="227"/>
        <end position="360"/>
    </location>
</feature>
<feature type="transmembrane region" description="Helical" evidence="6">
    <location>
        <begin position="34"/>
        <end position="56"/>
    </location>
</feature>
<dbReference type="EC" id="2.7.7.65" evidence="8"/>
<feature type="transmembrane region" description="Helical" evidence="6">
    <location>
        <begin position="68"/>
        <end position="93"/>
    </location>
</feature>
<evidence type="ECO:0000259" key="7">
    <source>
        <dbReference type="PROSITE" id="PS50887"/>
    </source>
</evidence>
<dbReference type="Gene3D" id="3.30.70.270">
    <property type="match status" value="1"/>
</dbReference>
<organism evidence="8 9">
    <name type="scientific">Anaerosolibacter carboniphilus</name>
    <dbReference type="NCBI Taxonomy" id="1417629"/>
    <lineage>
        <taxon>Bacteria</taxon>
        <taxon>Bacillati</taxon>
        <taxon>Bacillota</taxon>
        <taxon>Clostridia</taxon>
        <taxon>Peptostreptococcales</taxon>
        <taxon>Thermotaleaceae</taxon>
        <taxon>Anaerosolibacter</taxon>
    </lineage>
</organism>
<comment type="caution">
    <text evidence="8">The sequence shown here is derived from an EMBL/GenBank/DDBJ whole genome shotgun (WGS) entry which is preliminary data.</text>
</comment>
<dbReference type="GO" id="GO:1902201">
    <property type="term" value="P:negative regulation of bacterial-type flagellum-dependent cell motility"/>
    <property type="evidence" value="ECO:0007669"/>
    <property type="project" value="TreeGrafter"/>
</dbReference>
<dbReference type="Pfam" id="PF00990">
    <property type="entry name" value="GGDEF"/>
    <property type="match status" value="1"/>
</dbReference>
<evidence type="ECO:0000256" key="2">
    <source>
        <dbReference type="ARBA" id="ARBA00022475"/>
    </source>
</evidence>
<dbReference type="InterPro" id="IPR000160">
    <property type="entry name" value="GGDEF_dom"/>
</dbReference>
<dbReference type="PROSITE" id="PS50887">
    <property type="entry name" value="GGDEF"/>
    <property type="match status" value="1"/>
</dbReference>
<dbReference type="CDD" id="cd01949">
    <property type="entry name" value="GGDEF"/>
    <property type="match status" value="1"/>
</dbReference>
<dbReference type="Proteomes" id="UP000579281">
    <property type="component" value="Unassembled WGS sequence"/>
</dbReference>
<dbReference type="InterPro" id="IPR011620">
    <property type="entry name" value="Sig_transdc_His_kinase_LytS_TM"/>
</dbReference>
<dbReference type="InterPro" id="IPR050469">
    <property type="entry name" value="Diguanylate_Cyclase"/>
</dbReference>
<keyword evidence="4 6" id="KW-1133">Transmembrane helix</keyword>
<dbReference type="SMART" id="SM00267">
    <property type="entry name" value="GGDEF"/>
    <property type="match status" value="1"/>
</dbReference>
<keyword evidence="2" id="KW-1003">Cell membrane</keyword>
<accession>A0A841L6W4</accession>
<dbReference type="FunFam" id="3.30.70.270:FF:000001">
    <property type="entry name" value="Diguanylate cyclase domain protein"/>
    <property type="match status" value="1"/>
</dbReference>
<dbReference type="GO" id="GO:0052621">
    <property type="term" value="F:diguanylate cyclase activity"/>
    <property type="evidence" value="ECO:0007669"/>
    <property type="project" value="UniProtKB-EC"/>
</dbReference>
<sequence length="360" mass="40097">MLNDLIINAAILVAFISVGNQVFRDSGLDERSPFLLRVLSGGISGILGILLMYYGMNITNKVIIDFRNIAIIIAGTLGGTMSIGIAAFIIGLFRVSYYGISDSSIAALIVTFLMDIGVSAIFRRQITMGRKWFLSVLYCTVISLIAIAILLWHDIPLLPTVVINYVGGTAIVSVVIYKYMKYLQGVTQLFKTLKEESITDYLTGLYNARQFNRVFDEIVGKAIEDQKMVSLLLIDIDFFKKVNDTYGHCEGDQVLREIGKILSHSCRASDMVSRNGGEEFSILLQDCSAAQAYETAERIRKIVENHPFKLSDGIEIKITISIGISTYPENVKDLRKIIENADNALYEAKRTGRNKIIFQS</sequence>
<evidence type="ECO:0000256" key="6">
    <source>
        <dbReference type="SAM" id="Phobius"/>
    </source>
</evidence>
<dbReference type="PANTHER" id="PTHR45138:SF9">
    <property type="entry name" value="DIGUANYLATE CYCLASE DGCM-RELATED"/>
    <property type="match status" value="1"/>
</dbReference>
<dbReference type="GO" id="GO:0000155">
    <property type="term" value="F:phosphorelay sensor kinase activity"/>
    <property type="evidence" value="ECO:0007669"/>
    <property type="project" value="InterPro"/>
</dbReference>
<protein>
    <submittedName>
        <fullName evidence="8">Diguanylate cyclase</fullName>
        <ecNumber evidence="8">2.7.7.65</ecNumber>
    </submittedName>
</protein>
<keyword evidence="5 6" id="KW-0472">Membrane</keyword>
<comment type="subcellular location">
    <subcellularLocation>
        <location evidence="1">Cell membrane</location>
        <topology evidence="1">Multi-pass membrane protein</topology>
    </subcellularLocation>
</comment>
<dbReference type="Pfam" id="PF07694">
    <property type="entry name" value="5TM-5TMR_LYT"/>
    <property type="match status" value="1"/>
</dbReference>
<keyword evidence="3 6" id="KW-0812">Transmembrane</keyword>
<reference evidence="8 9" key="1">
    <citation type="submission" date="2020-08" db="EMBL/GenBank/DDBJ databases">
        <title>Genomic Encyclopedia of Type Strains, Phase IV (KMG-IV): sequencing the most valuable type-strain genomes for metagenomic binning, comparative biology and taxonomic classification.</title>
        <authorList>
            <person name="Goeker M."/>
        </authorList>
    </citation>
    <scope>NUCLEOTIDE SEQUENCE [LARGE SCALE GENOMIC DNA]</scope>
    <source>
        <strain evidence="8 9">DSM 103526</strain>
    </source>
</reference>
<dbReference type="NCBIfam" id="TIGR00254">
    <property type="entry name" value="GGDEF"/>
    <property type="match status" value="1"/>
</dbReference>
<dbReference type="SUPFAM" id="SSF55073">
    <property type="entry name" value="Nucleotide cyclase"/>
    <property type="match status" value="1"/>
</dbReference>
<dbReference type="AlphaFoldDB" id="A0A841L6W4"/>
<keyword evidence="9" id="KW-1185">Reference proteome</keyword>
<keyword evidence="8" id="KW-0548">Nucleotidyltransferase</keyword>
<evidence type="ECO:0000256" key="5">
    <source>
        <dbReference type="ARBA" id="ARBA00023136"/>
    </source>
</evidence>
<dbReference type="GO" id="GO:0071555">
    <property type="term" value="P:cell wall organization"/>
    <property type="evidence" value="ECO:0007669"/>
    <property type="project" value="InterPro"/>
</dbReference>
<proteinExistence type="predicted"/>
<dbReference type="GO" id="GO:0043709">
    <property type="term" value="P:cell adhesion involved in single-species biofilm formation"/>
    <property type="evidence" value="ECO:0007669"/>
    <property type="project" value="TreeGrafter"/>
</dbReference>
<name>A0A841L6W4_9FIRM</name>
<dbReference type="PANTHER" id="PTHR45138">
    <property type="entry name" value="REGULATORY COMPONENTS OF SENSORY TRANSDUCTION SYSTEM"/>
    <property type="match status" value="1"/>
</dbReference>
<dbReference type="InterPro" id="IPR043128">
    <property type="entry name" value="Rev_trsase/Diguanyl_cyclase"/>
</dbReference>
<feature type="transmembrane region" description="Helical" evidence="6">
    <location>
        <begin position="158"/>
        <end position="177"/>
    </location>
</feature>
<dbReference type="InterPro" id="IPR029787">
    <property type="entry name" value="Nucleotide_cyclase"/>
</dbReference>
<evidence type="ECO:0000313" key="9">
    <source>
        <dbReference type="Proteomes" id="UP000579281"/>
    </source>
</evidence>
<evidence type="ECO:0000313" key="8">
    <source>
        <dbReference type="EMBL" id="MBB6218822.1"/>
    </source>
</evidence>